<keyword evidence="3" id="KW-1185">Reference proteome</keyword>
<evidence type="ECO:0000313" key="2">
    <source>
        <dbReference type="EMBL" id="THU85505.1"/>
    </source>
</evidence>
<reference evidence="2 3" key="1">
    <citation type="journal article" date="2019" name="Nat. Ecol. Evol.">
        <title>Megaphylogeny resolves global patterns of mushroom evolution.</title>
        <authorList>
            <person name="Varga T."/>
            <person name="Krizsan K."/>
            <person name="Foldi C."/>
            <person name="Dima B."/>
            <person name="Sanchez-Garcia M."/>
            <person name="Sanchez-Ramirez S."/>
            <person name="Szollosi G.J."/>
            <person name="Szarkandi J.G."/>
            <person name="Papp V."/>
            <person name="Albert L."/>
            <person name="Andreopoulos W."/>
            <person name="Angelini C."/>
            <person name="Antonin V."/>
            <person name="Barry K.W."/>
            <person name="Bougher N.L."/>
            <person name="Buchanan P."/>
            <person name="Buyck B."/>
            <person name="Bense V."/>
            <person name="Catcheside P."/>
            <person name="Chovatia M."/>
            <person name="Cooper J."/>
            <person name="Damon W."/>
            <person name="Desjardin D."/>
            <person name="Finy P."/>
            <person name="Geml J."/>
            <person name="Haridas S."/>
            <person name="Hughes K."/>
            <person name="Justo A."/>
            <person name="Karasinski D."/>
            <person name="Kautmanova I."/>
            <person name="Kiss B."/>
            <person name="Kocsube S."/>
            <person name="Kotiranta H."/>
            <person name="LaButti K.M."/>
            <person name="Lechner B.E."/>
            <person name="Liimatainen K."/>
            <person name="Lipzen A."/>
            <person name="Lukacs Z."/>
            <person name="Mihaltcheva S."/>
            <person name="Morgado L.N."/>
            <person name="Niskanen T."/>
            <person name="Noordeloos M.E."/>
            <person name="Ohm R.A."/>
            <person name="Ortiz-Santana B."/>
            <person name="Ovrebo C."/>
            <person name="Racz N."/>
            <person name="Riley R."/>
            <person name="Savchenko A."/>
            <person name="Shiryaev A."/>
            <person name="Soop K."/>
            <person name="Spirin V."/>
            <person name="Szebenyi C."/>
            <person name="Tomsovsky M."/>
            <person name="Tulloss R.E."/>
            <person name="Uehling J."/>
            <person name="Grigoriev I.V."/>
            <person name="Vagvolgyi C."/>
            <person name="Papp T."/>
            <person name="Martin F.M."/>
            <person name="Miettinen O."/>
            <person name="Hibbett D.S."/>
            <person name="Nagy L.G."/>
        </authorList>
    </citation>
    <scope>NUCLEOTIDE SEQUENCE [LARGE SCALE GENOMIC DNA]</scope>
    <source>
        <strain evidence="2 3">CBS 962.96</strain>
    </source>
</reference>
<name>A0A4V6T546_DENBC</name>
<feature type="compositionally biased region" description="Polar residues" evidence="1">
    <location>
        <begin position="254"/>
        <end position="272"/>
    </location>
</feature>
<proteinExistence type="predicted"/>
<gene>
    <name evidence="2" type="ORF">K435DRAFT_387937</name>
</gene>
<feature type="compositionally biased region" description="Acidic residues" evidence="1">
    <location>
        <begin position="178"/>
        <end position="191"/>
    </location>
</feature>
<feature type="compositionally biased region" description="Low complexity" evidence="1">
    <location>
        <begin position="273"/>
        <end position="293"/>
    </location>
</feature>
<dbReference type="EMBL" id="ML179543">
    <property type="protein sequence ID" value="THU85505.1"/>
    <property type="molecule type" value="Genomic_DNA"/>
</dbReference>
<accession>A0A4V6T546</accession>
<organism evidence="2 3">
    <name type="scientific">Dendrothele bispora (strain CBS 962.96)</name>
    <dbReference type="NCBI Taxonomy" id="1314807"/>
    <lineage>
        <taxon>Eukaryota</taxon>
        <taxon>Fungi</taxon>
        <taxon>Dikarya</taxon>
        <taxon>Basidiomycota</taxon>
        <taxon>Agaricomycotina</taxon>
        <taxon>Agaricomycetes</taxon>
        <taxon>Agaricomycetidae</taxon>
        <taxon>Agaricales</taxon>
        <taxon>Agaricales incertae sedis</taxon>
        <taxon>Dendrothele</taxon>
    </lineage>
</organism>
<dbReference type="OrthoDB" id="3255291at2759"/>
<feature type="compositionally biased region" description="Pro residues" evidence="1">
    <location>
        <begin position="118"/>
        <end position="127"/>
    </location>
</feature>
<protein>
    <submittedName>
        <fullName evidence="2">Uncharacterized protein</fullName>
    </submittedName>
</protein>
<feature type="region of interest" description="Disordered" evidence="1">
    <location>
        <begin position="164"/>
        <end position="305"/>
    </location>
</feature>
<dbReference type="AlphaFoldDB" id="A0A4V6T546"/>
<evidence type="ECO:0000313" key="3">
    <source>
        <dbReference type="Proteomes" id="UP000297245"/>
    </source>
</evidence>
<dbReference type="Proteomes" id="UP000297245">
    <property type="component" value="Unassembled WGS sequence"/>
</dbReference>
<sequence>MWGIMQECWRQEPDSRPPINTLSGRIISAANRKTINLGSNWDDSLPSLLRRNIRYPEICPSGSLADAFLFGPRYQSTNLEHSLETKQRASTIPSKPDFVFATSHKTDNSLLISTPGLMPAPPFPSGQPPSEEYLSQPLSQNPLGLLNMVPREWHFYSPGRDGALPETPWVWNPTNLYDESDEEHEEEDTDSSESNSERSSPSSPHQQISPRKHASEDLVHPTPVTALQAEQHHRRPLQLTVSSSIIRTPDHYRNTSTGLTDNPSRSSNVSSEVPTGPSSISPSSRPPVRSTTTNASSPKEIDVSSPAVFIPTRPVIPSCIPSSTPCPPSPAPVCFPYSLPSAPVFIPPLRSATQELRKVRFSRT</sequence>
<feature type="compositionally biased region" description="Low complexity" evidence="1">
    <location>
        <begin position="192"/>
        <end position="209"/>
    </location>
</feature>
<evidence type="ECO:0000256" key="1">
    <source>
        <dbReference type="SAM" id="MobiDB-lite"/>
    </source>
</evidence>
<feature type="region of interest" description="Disordered" evidence="1">
    <location>
        <begin position="118"/>
        <end position="137"/>
    </location>
</feature>